<feature type="domain" description="HPt" evidence="21">
    <location>
        <begin position="843"/>
        <end position="940"/>
    </location>
</feature>
<feature type="domain" description="GGDEF" evidence="20">
    <location>
        <begin position="1112"/>
        <end position="1247"/>
    </location>
</feature>
<dbReference type="PROSITE" id="PS50885">
    <property type="entry name" value="HAMP"/>
    <property type="match status" value="1"/>
</dbReference>
<dbReference type="FunFam" id="3.20.20.450:FF:000001">
    <property type="entry name" value="Cyclic di-GMP phosphodiesterase yahA"/>
    <property type="match status" value="1"/>
</dbReference>
<evidence type="ECO:0000256" key="10">
    <source>
        <dbReference type="ARBA" id="ARBA00051114"/>
    </source>
</evidence>
<feature type="transmembrane region" description="Helical" evidence="15">
    <location>
        <begin position="15"/>
        <end position="33"/>
    </location>
</feature>
<dbReference type="InterPro" id="IPR001789">
    <property type="entry name" value="Sig_transdc_resp-reg_receiver"/>
</dbReference>
<dbReference type="EMBL" id="JACHXD010000016">
    <property type="protein sequence ID" value="MBB3121415.1"/>
    <property type="molecule type" value="Genomic_DNA"/>
</dbReference>
<evidence type="ECO:0000256" key="13">
    <source>
        <dbReference type="PROSITE-ProRule" id="PRU00110"/>
    </source>
</evidence>
<dbReference type="InterPro" id="IPR001633">
    <property type="entry name" value="EAL_dom"/>
</dbReference>
<dbReference type="PRINTS" id="PR00344">
    <property type="entry name" value="BCTRLSENSOR"/>
</dbReference>
<dbReference type="GO" id="GO:0071111">
    <property type="term" value="F:cyclic-guanylate-specific phosphodiesterase activity"/>
    <property type="evidence" value="ECO:0007669"/>
    <property type="project" value="UniProtKB-EC"/>
</dbReference>
<evidence type="ECO:0000256" key="15">
    <source>
        <dbReference type="SAM" id="Phobius"/>
    </source>
</evidence>
<dbReference type="InterPro" id="IPR003661">
    <property type="entry name" value="HisK_dim/P_dom"/>
</dbReference>
<dbReference type="CDD" id="cd00088">
    <property type="entry name" value="HPT"/>
    <property type="match status" value="1"/>
</dbReference>
<evidence type="ECO:0000256" key="7">
    <source>
        <dbReference type="ARBA" id="ARBA00022777"/>
    </source>
</evidence>
<evidence type="ECO:0000313" key="22">
    <source>
        <dbReference type="EMBL" id="MBB3121415.1"/>
    </source>
</evidence>
<dbReference type="InterPro" id="IPR036097">
    <property type="entry name" value="HisK_dim/P_sf"/>
</dbReference>
<dbReference type="CDD" id="cd16922">
    <property type="entry name" value="HATPase_EvgS-ArcB-TorS-like"/>
    <property type="match status" value="1"/>
</dbReference>
<dbReference type="InterPro" id="IPR008207">
    <property type="entry name" value="Sig_transdc_His_kin_Hpt_dom"/>
</dbReference>
<keyword evidence="5" id="KW-0808">Transferase</keyword>
<dbReference type="GO" id="GO:0005524">
    <property type="term" value="F:ATP binding"/>
    <property type="evidence" value="ECO:0007669"/>
    <property type="project" value="UniProtKB-KW"/>
</dbReference>
<dbReference type="Gene3D" id="3.40.50.2300">
    <property type="match status" value="3"/>
</dbReference>
<dbReference type="PROSITE" id="PS50883">
    <property type="entry name" value="EAL"/>
    <property type="match status" value="1"/>
</dbReference>
<reference evidence="22 23" key="1">
    <citation type="submission" date="2020-08" db="EMBL/GenBank/DDBJ databases">
        <title>Genomic Encyclopedia of Type Strains, Phase III (KMG-III): the genomes of soil and plant-associated and newly described type strains.</title>
        <authorList>
            <person name="Whitman W."/>
        </authorList>
    </citation>
    <scope>NUCLEOTIDE SEQUENCE [LARGE SCALE GENOMIC DNA]</scope>
    <source>
        <strain evidence="22 23">CECT 8897</strain>
    </source>
</reference>
<dbReference type="SMART" id="SM00448">
    <property type="entry name" value="REC"/>
    <property type="match status" value="3"/>
</dbReference>
<evidence type="ECO:0000259" key="18">
    <source>
        <dbReference type="PROSITE" id="PS50883"/>
    </source>
</evidence>
<evidence type="ECO:0000256" key="11">
    <source>
        <dbReference type="ARBA" id="ARBA00058004"/>
    </source>
</evidence>
<dbReference type="PANTHER" id="PTHR45339:SF5">
    <property type="entry name" value="HISTIDINE KINASE"/>
    <property type="match status" value="1"/>
</dbReference>
<feature type="transmembrane region" description="Helical" evidence="15">
    <location>
        <begin position="178"/>
        <end position="200"/>
    </location>
</feature>
<keyword evidence="23" id="KW-1185">Reference proteome</keyword>
<comment type="caution">
    <text evidence="22">The sequence shown here is derived from an EMBL/GenBank/DDBJ whole genome shotgun (WGS) entry which is preliminary data.</text>
</comment>
<dbReference type="SMART" id="SM00052">
    <property type="entry name" value="EAL"/>
    <property type="match status" value="1"/>
</dbReference>
<dbReference type="InterPro" id="IPR004358">
    <property type="entry name" value="Sig_transdc_His_kin-like_C"/>
</dbReference>
<dbReference type="InterPro" id="IPR029787">
    <property type="entry name" value="Nucleotide_cyclase"/>
</dbReference>
<dbReference type="InterPro" id="IPR043128">
    <property type="entry name" value="Rev_trsase/Diguanyl_cyclase"/>
</dbReference>
<evidence type="ECO:0000256" key="5">
    <source>
        <dbReference type="ARBA" id="ARBA00022679"/>
    </source>
</evidence>
<dbReference type="PROSITE" id="PS50887">
    <property type="entry name" value="GGDEF"/>
    <property type="match status" value="1"/>
</dbReference>
<evidence type="ECO:0000256" key="6">
    <source>
        <dbReference type="ARBA" id="ARBA00022729"/>
    </source>
</evidence>
<dbReference type="Gene3D" id="1.10.287.130">
    <property type="match status" value="1"/>
</dbReference>
<dbReference type="Pfam" id="PF01627">
    <property type="entry name" value="Hpt"/>
    <property type="match status" value="1"/>
</dbReference>
<dbReference type="SUPFAM" id="SSF55073">
    <property type="entry name" value="Nucleotide cyclase"/>
    <property type="match status" value="1"/>
</dbReference>
<dbReference type="SUPFAM" id="SSF52172">
    <property type="entry name" value="CheY-like"/>
    <property type="match status" value="3"/>
</dbReference>
<dbReference type="Gene3D" id="1.20.120.160">
    <property type="entry name" value="HPT domain"/>
    <property type="match status" value="1"/>
</dbReference>
<dbReference type="InterPro" id="IPR003660">
    <property type="entry name" value="HAMP_dom"/>
</dbReference>
<feature type="modified residue" description="4-aspartylphosphate" evidence="14">
    <location>
        <position position="1002"/>
    </location>
</feature>
<keyword evidence="15" id="KW-0472">Membrane</keyword>
<feature type="domain" description="Response regulatory" evidence="17">
    <location>
        <begin position="519"/>
        <end position="639"/>
    </location>
</feature>
<dbReference type="InterPro" id="IPR000160">
    <property type="entry name" value="GGDEF_dom"/>
</dbReference>
<dbReference type="Pfam" id="PF02518">
    <property type="entry name" value="HATPase_c"/>
    <property type="match status" value="1"/>
</dbReference>
<dbReference type="InterPro" id="IPR036641">
    <property type="entry name" value="HPT_dom_sf"/>
</dbReference>
<dbReference type="SUPFAM" id="SSF141868">
    <property type="entry name" value="EAL domain-like"/>
    <property type="match status" value="1"/>
</dbReference>
<dbReference type="SMART" id="SM00267">
    <property type="entry name" value="GGDEF"/>
    <property type="match status" value="1"/>
</dbReference>
<dbReference type="NCBIfam" id="TIGR00254">
    <property type="entry name" value="GGDEF"/>
    <property type="match status" value="1"/>
</dbReference>
<dbReference type="FunFam" id="3.30.565.10:FF:000010">
    <property type="entry name" value="Sensor histidine kinase RcsC"/>
    <property type="match status" value="1"/>
</dbReference>
<evidence type="ECO:0000256" key="8">
    <source>
        <dbReference type="ARBA" id="ARBA00023012"/>
    </source>
</evidence>
<organism evidence="22 23">
    <name type="scientific">Pseudoduganella violacea</name>
    <dbReference type="NCBI Taxonomy" id="1715466"/>
    <lineage>
        <taxon>Bacteria</taxon>
        <taxon>Pseudomonadati</taxon>
        <taxon>Pseudomonadota</taxon>
        <taxon>Betaproteobacteria</taxon>
        <taxon>Burkholderiales</taxon>
        <taxon>Oxalobacteraceae</taxon>
        <taxon>Telluria group</taxon>
        <taxon>Pseudoduganella</taxon>
    </lineage>
</organism>
<feature type="domain" description="Response regulatory" evidence="17">
    <location>
        <begin position="664"/>
        <end position="782"/>
    </location>
</feature>
<evidence type="ECO:0000256" key="12">
    <source>
        <dbReference type="ARBA" id="ARBA00070152"/>
    </source>
</evidence>
<evidence type="ECO:0000256" key="3">
    <source>
        <dbReference type="ARBA" id="ARBA00012438"/>
    </source>
</evidence>
<dbReference type="Pfam" id="PF00512">
    <property type="entry name" value="HisKA"/>
    <property type="match status" value="1"/>
</dbReference>
<dbReference type="Gene3D" id="3.30.565.10">
    <property type="entry name" value="Histidine kinase-like ATPase, C-terminal domain"/>
    <property type="match status" value="1"/>
</dbReference>
<keyword evidence="15" id="KW-1133">Transmembrane helix</keyword>
<dbReference type="PANTHER" id="PTHR45339">
    <property type="entry name" value="HYBRID SIGNAL TRANSDUCTION HISTIDINE KINASE J"/>
    <property type="match status" value="1"/>
</dbReference>
<feature type="domain" description="HAMP" evidence="19">
    <location>
        <begin position="202"/>
        <end position="254"/>
    </location>
</feature>
<feature type="domain" description="Response regulatory" evidence="17">
    <location>
        <begin position="953"/>
        <end position="1069"/>
    </location>
</feature>
<evidence type="ECO:0000259" key="21">
    <source>
        <dbReference type="PROSITE" id="PS50894"/>
    </source>
</evidence>
<dbReference type="Gene3D" id="3.20.20.450">
    <property type="entry name" value="EAL domain"/>
    <property type="match status" value="1"/>
</dbReference>
<comment type="subcellular location">
    <subcellularLocation>
        <location evidence="2">Membrane</location>
    </subcellularLocation>
</comment>
<keyword evidence="9" id="KW-0843">Virulence</keyword>
<dbReference type="SMART" id="SM00388">
    <property type="entry name" value="HisKA"/>
    <property type="match status" value="1"/>
</dbReference>
<dbReference type="GO" id="GO:0071732">
    <property type="term" value="P:cellular response to nitric oxide"/>
    <property type="evidence" value="ECO:0007669"/>
    <property type="project" value="UniProtKB-ARBA"/>
</dbReference>
<dbReference type="SMART" id="SM00387">
    <property type="entry name" value="HATPase_c"/>
    <property type="match status" value="1"/>
</dbReference>
<keyword evidence="8" id="KW-0902">Two-component regulatory system</keyword>
<dbReference type="GO" id="GO:0005886">
    <property type="term" value="C:plasma membrane"/>
    <property type="evidence" value="ECO:0007669"/>
    <property type="project" value="UniProtKB-SubCell"/>
</dbReference>
<dbReference type="CDD" id="cd17546">
    <property type="entry name" value="REC_hyHK_CKI1_RcsC-like"/>
    <property type="match status" value="1"/>
</dbReference>
<proteinExistence type="predicted"/>
<evidence type="ECO:0000256" key="1">
    <source>
        <dbReference type="ARBA" id="ARBA00000085"/>
    </source>
</evidence>
<dbReference type="EC" id="2.7.13.3" evidence="3"/>
<evidence type="ECO:0000259" key="19">
    <source>
        <dbReference type="PROSITE" id="PS50885"/>
    </source>
</evidence>
<dbReference type="FunFam" id="3.30.70.270:FF:000001">
    <property type="entry name" value="Diguanylate cyclase domain protein"/>
    <property type="match status" value="1"/>
</dbReference>
<accession>A0A7W5FVW4</accession>
<keyword evidence="4 14" id="KW-0597">Phosphoprotein</keyword>
<dbReference type="SUPFAM" id="SSF47226">
    <property type="entry name" value="Histidine-containing phosphotransfer domain, HPT domain"/>
    <property type="match status" value="1"/>
</dbReference>
<dbReference type="GO" id="GO:0000155">
    <property type="term" value="F:phosphorelay sensor kinase activity"/>
    <property type="evidence" value="ECO:0007669"/>
    <property type="project" value="InterPro"/>
</dbReference>
<dbReference type="InterPro" id="IPR019247">
    <property type="entry name" value="Histidine_kinase_BarA_N"/>
</dbReference>
<feature type="modified residue" description="Phosphohistidine" evidence="13">
    <location>
        <position position="882"/>
    </location>
</feature>
<evidence type="ECO:0000256" key="4">
    <source>
        <dbReference type="ARBA" id="ARBA00022553"/>
    </source>
</evidence>
<dbReference type="InterPro" id="IPR035919">
    <property type="entry name" value="EAL_sf"/>
</dbReference>
<keyword evidence="7" id="KW-0418">Kinase</keyword>
<dbReference type="InterPro" id="IPR036890">
    <property type="entry name" value="HATPase_C_sf"/>
</dbReference>
<gene>
    <name evidence="22" type="ORF">FHS03_004493</name>
</gene>
<dbReference type="PROSITE" id="PS50110">
    <property type="entry name" value="RESPONSE_REGULATORY"/>
    <property type="match status" value="3"/>
</dbReference>
<dbReference type="Pfam" id="PF00990">
    <property type="entry name" value="GGDEF"/>
    <property type="match status" value="1"/>
</dbReference>
<dbReference type="CDD" id="cd01949">
    <property type="entry name" value="GGDEF"/>
    <property type="match status" value="1"/>
</dbReference>
<dbReference type="CDD" id="cd17574">
    <property type="entry name" value="REC_OmpR"/>
    <property type="match status" value="1"/>
</dbReference>
<name>A0A7W5FVW4_9BURK</name>
<dbReference type="PROSITE" id="PS50894">
    <property type="entry name" value="HPT"/>
    <property type="match status" value="1"/>
</dbReference>
<keyword evidence="6" id="KW-0732">Signal</keyword>
<dbReference type="PROSITE" id="PS50109">
    <property type="entry name" value="HIS_KIN"/>
    <property type="match status" value="1"/>
</dbReference>
<protein>
    <recommendedName>
        <fullName evidence="12">Virulence sensor protein BvgS</fullName>
        <ecNumber evidence="3">2.7.13.3</ecNumber>
    </recommendedName>
</protein>
<dbReference type="CDD" id="cd00082">
    <property type="entry name" value="HisKA"/>
    <property type="match status" value="1"/>
</dbReference>
<evidence type="ECO:0000256" key="9">
    <source>
        <dbReference type="ARBA" id="ARBA00023026"/>
    </source>
</evidence>
<dbReference type="CDD" id="cd01948">
    <property type="entry name" value="EAL"/>
    <property type="match status" value="1"/>
</dbReference>
<dbReference type="Gene3D" id="6.10.340.10">
    <property type="match status" value="1"/>
</dbReference>
<dbReference type="Gene3D" id="3.30.70.270">
    <property type="match status" value="1"/>
</dbReference>
<evidence type="ECO:0000259" key="16">
    <source>
        <dbReference type="PROSITE" id="PS50109"/>
    </source>
</evidence>
<dbReference type="Pfam" id="PF09984">
    <property type="entry name" value="sCache_4"/>
    <property type="match status" value="1"/>
</dbReference>
<comment type="function">
    <text evidence="11">Member of the two-component regulatory system BvgS/BvgA. Phosphorylates BvgA via a four-step phosphorelay in response to environmental signals.</text>
</comment>
<dbReference type="SUPFAM" id="SSF55874">
    <property type="entry name" value="ATPase domain of HSP90 chaperone/DNA topoisomerase II/histidine kinase"/>
    <property type="match status" value="1"/>
</dbReference>
<feature type="modified residue" description="4-aspartylphosphate" evidence="14">
    <location>
        <position position="713"/>
    </location>
</feature>
<evidence type="ECO:0000259" key="17">
    <source>
        <dbReference type="PROSITE" id="PS50110"/>
    </source>
</evidence>
<feature type="domain" description="Histidine kinase" evidence="16">
    <location>
        <begin position="276"/>
        <end position="498"/>
    </location>
</feature>
<evidence type="ECO:0000313" key="23">
    <source>
        <dbReference type="Proteomes" id="UP000541535"/>
    </source>
</evidence>
<dbReference type="SUPFAM" id="SSF47384">
    <property type="entry name" value="Homodimeric domain of signal transducing histidine kinase"/>
    <property type="match status" value="1"/>
</dbReference>
<dbReference type="Pfam" id="PF00072">
    <property type="entry name" value="Response_reg"/>
    <property type="match status" value="2"/>
</dbReference>
<dbReference type="InterPro" id="IPR005467">
    <property type="entry name" value="His_kinase_dom"/>
</dbReference>
<feature type="domain" description="EAL" evidence="18">
    <location>
        <begin position="1253"/>
        <end position="1507"/>
    </location>
</feature>
<sequence length="1513" mass="165468">MFQHFLRRTEFRRQLTVIISAAILGLALFSSLMNSWQASARMRDYFIEQGQRIAENLARQSTLALLYHSPENAREVVGSTLAFPDVAGVQISDAKQLVLLAQAEGGKQLPQFPKGVGAAPVKASLVGETGDAWQFGAPVYGGQAEATPFDVQDHQPQLLGYVHVQVGKGTLDRLTMSLLLGNLALTLSFAVILLGLVRLLTRHMINPLNALLGLMHRAEAGESGMRAAPEGPRDLVEMAHAFNQMMSVLEQREAELKESRDAAVNMAQMKAQFAATVSHEVRTPLNGVVGMLDMLKEMHLNQRQQECVDVAWNSSRTLIDLINNILDFSKMEAGKLSLEEADFDLRKLLEEAVELIARPAQQKGLDVVYLLDTDVPARIKGDALRLRQILVNLLGNAVKFTEQGEVCVQVSMAAQHEMDGFDLRFEVRDSGIGMSPQAQQHVFESYVQPDPSTTRRYGGTGLGLAICKQLVELLGGEIGVSSTPGQGTTFVFSVRCHRAAEECPQAAAAAADKSLAGLRALVLDASPGVRSFLRLSMEQQGMRCFATAAADSAMAELHGAYAAGTPYDVAILNLGTHDDSGVDLAARIGSAGLAPHLLLLDRYGNTSGDSTAHSMHPAHAALAKPLRHERLLKALRSLLADHDAHDAHAPAPRSARAMPERHYRVLVAEDNRTNQLVAAGMLSMNGCVCEFASNGHEAVLAAQRNRYDLILMDCSMPEMDGYEATAHIRLAEEALGRRVPIVAMTANTQRGDAEKCLAAGMDDYLAKPITLIELRHKLERWLPHGATPPAPAAASAAPAPAPVQAPVGGHAIVALHDRAIAAIQQEEEPPVDRAVFDKLREILGASLPHAIMPFMEDSPTYLNELEHAVRDGNADLARARAHSLKGAAGNLGATHLAHLAQRAEEMAINHRLENIAAMLQDMRNAYHAVATFLAPEVRGKVLDTELDMAELAHVLVVDDDRSTRTTLRYILQRDGFRVEEAADGAEALAMLKRCQPDVILMDAVMPVMDGFTACARMQEIPGVSAIPVLMITALQDNSSVERAFAAGASDYIPKPIHYAVLSQRVRRIIEANRAEKRIRHLAYNDLLTGLPNRTLFFELLAQGIEEAAKREHQLAVLFMDLDRFKYVNDNLGHDVGDRLLVAVAQRVRHSVRNVDTVARLGGDEFTVVLGELEGPAAAAAAAHNICRVLSTPFQIDGHDIFVTSSVGIAIYPHDGKDVATLVKHADSAMYRAKKTNTGFKFYEASMEQSISEHVRMESDLRRAMEQQQLEVFYQPQAMLENGHIVGMEALVRWRHPTRGMVPPSEFIPLAEETGLINPLGEWVLHTACAQLKAWLDDGLPPLRVAVNISARQLLQKEFADSVEAALNTTGLAPQHLELEITETTLMENAQETLQALHQLRNLGVRLSIDDFGTGYSSLSYLKRFPVDIIKIDRSFVRDVPHDTDDAAIVTAIIALAHSLRLEVVAEGVETEAQLRFLRSRQCDLLQGYHLSPAIPADEFARLVREREALQLNA</sequence>
<dbReference type="InterPro" id="IPR011006">
    <property type="entry name" value="CheY-like_superfamily"/>
</dbReference>
<dbReference type="SMART" id="SM00073">
    <property type="entry name" value="HPT"/>
    <property type="match status" value="1"/>
</dbReference>
<dbReference type="Pfam" id="PF00563">
    <property type="entry name" value="EAL"/>
    <property type="match status" value="1"/>
</dbReference>
<dbReference type="Proteomes" id="UP000541535">
    <property type="component" value="Unassembled WGS sequence"/>
</dbReference>
<dbReference type="RefSeq" id="WP_183443134.1">
    <property type="nucleotide sequence ID" value="NZ_JACHXD010000016.1"/>
</dbReference>
<comment type="catalytic activity">
    <reaction evidence="10">
        <text>3',3'-c-di-GMP + H2O = 5'-phosphoguanylyl(3'-&gt;5')guanosine + H(+)</text>
        <dbReference type="Rhea" id="RHEA:24902"/>
        <dbReference type="ChEBI" id="CHEBI:15377"/>
        <dbReference type="ChEBI" id="CHEBI:15378"/>
        <dbReference type="ChEBI" id="CHEBI:58754"/>
        <dbReference type="ChEBI" id="CHEBI:58805"/>
        <dbReference type="EC" id="3.1.4.52"/>
    </reaction>
    <physiologicalReaction direction="left-to-right" evidence="10">
        <dbReference type="Rhea" id="RHEA:24903"/>
    </physiologicalReaction>
</comment>
<evidence type="ECO:0000256" key="2">
    <source>
        <dbReference type="ARBA" id="ARBA00004370"/>
    </source>
</evidence>
<evidence type="ECO:0000259" key="20">
    <source>
        <dbReference type="PROSITE" id="PS50887"/>
    </source>
</evidence>
<evidence type="ECO:0000256" key="14">
    <source>
        <dbReference type="PROSITE-ProRule" id="PRU00169"/>
    </source>
</evidence>
<comment type="catalytic activity">
    <reaction evidence="1">
        <text>ATP + protein L-histidine = ADP + protein N-phospho-L-histidine.</text>
        <dbReference type="EC" id="2.7.13.3"/>
    </reaction>
</comment>
<comment type="caution">
    <text evidence="14">Lacks conserved residue(s) required for the propagation of feature annotation.</text>
</comment>
<dbReference type="InterPro" id="IPR003594">
    <property type="entry name" value="HATPase_dom"/>
</dbReference>
<keyword evidence="15" id="KW-0812">Transmembrane</keyword>